<feature type="region of interest" description="Disordered" evidence="1">
    <location>
        <begin position="94"/>
        <end position="114"/>
    </location>
</feature>
<accession>A0A9P6UEQ8</accession>
<feature type="non-terminal residue" evidence="2">
    <location>
        <position position="1"/>
    </location>
</feature>
<dbReference type="AlphaFoldDB" id="A0A9P6UEQ8"/>
<name>A0A9P6UEQ8_9FUNG</name>
<evidence type="ECO:0000313" key="2">
    <source>
        <dbReference type="EMBL" id="KAG0283832.1"/>
    </source>
</evidence>
<organism evidence="2 3">
    <name type="scientific">Linnemannia gamsii</name>
    <dbReference type="NCBI Taxonomy" id="64522"/>
    <lineage>
        <taxon>Eukaryota</taxon>
        <taxon>Fungi</taxon>
        <taxon>Fungi incertae sedis</taxon>
        <taxon>Mucoromycota</taxon>
        <taxon>Mortierellomycotina</taxon>
        <taxon>Mortierellomycetes</taxon>
        <taxon>Mortierellales</taxon>
        <taxon>Mortierellaceae</taxon>
        <taxon>Linnemannia</taxon>
    </lineage>
</organism>
<proteinExistence type="predicted"/>
<comment type="caution">
    <text evidence="2">The sequence shown here is derived from an EMBL/GenBank/DDBJ whole genome shotgun (WGS) entry which is preliminary data.</text>
</comment>
<evidence type="ECO:0000313" key="3">
    <source>
        <dbReference type="Proteomes" id="UP000823405"/>
    </source>
</evidence>
<evidence type="ECO:0000256" key="1">
    <source>
        <dbReference type="SAM" id="MobiDB-lite"/>
    </source>
</evidence>
<protein>
    <submittedName>
        <fullName evidence="2">Uncharacterized protein</fullName>
    </submittedName>
</protein>
<dbReference type="OrthoDB" id="2434002at2759"/>
<dbReference type="EMBL" id="JAAAIN010003829">
    <property type="protein sequence ID" value="KAG0283832.1"/>
    <property type="molecule type" value="Genomic_DNA"/>
</dbReference>
<sequence>MEDTQSFRLVGTTEIVRIPIQHVDGQAAVNWESIEKVFPEVKCVQNGGVTIPRFIKYYPDAVLDIVLSSASENDRVDSSMGDLRMSSSVALNSTLTVGQTNAPADHPIDPSSED</sequence>
<dbReference type="Proteomes" id="UP000823405">
    <property type="component" value="Unassembled WGS sequence"/>
</dbReference>
<keyword evidence="3" id="KW-1185">Reference proteome</keyword>
<reference evidence="2" key="1">
    <citation type="journal article" date="2020" name="Fungal Divers.">
        <title>Resolving the Mortierellaceae phylogeny through synthesis of multi-gene phylogenetics and phylogenomics.</title>
        <authorList>
            <person name="Vandepol N."/>
            <person name="Liber J."/>
            <person name="Desiro A."/>
            <person name="Na H."/>
            <person name="Kennedy M."/>
            <person name="Barry K."/>
            <person name="Grigoriev I.V."/>
            <person name="Miller A.N."/>
            <person name="O'Donnell K."/>
            <person name="Stajich J.E."/>
            <person name="Bonito G."/>
        </authorList>
    </citation>
    <scope>NUCLEOTIDE SEQUENCE</scope>
    <source>
        <strain evidence="2">NVP60</strain>
    </source>
</reference>
<gene>
    <name evidence="2" type="ORF">BGZ97_008395</name>
</gene>